<dbReference type="AlphaFoldDB" id="A0A6H1ZXD4"/>
<protein>
    <submittedName>
        <fullName evidence="1">Uncharacterized protein</fullName>
    </submittedName>
</protein>
<gene>
    <name evidence="1" type="ORF">TM448A02511_0010</name>
    <name evidence="2" type="ORF">TM448B02531_0009</name>
</gene>
<evidence type="ECO:0000313" key="1">
    <source>
        <dbReference type="EMBL" id="QJA52168.1"/>
    </source>
</evidence>
<name>A0A6H1ZXD4_9ZZZZ</name>
<organism evidence="1">
    <name type="scientific">viral metagenome</name>
    <dbReference type="NCBI Taxonomy" id="1070528"/>
    <lineage>
        <taxon>unclassified sequences</taxon>
        <taxon>metagenomes</taxon>
        <taxon>organismal metagenomes</taxon>
    </lineage>
</organism>
<evidence type="ECO:0000313" key="2">
    <source>
        <dbReference type="EMBL" id="QJI01411.1"/>
    </source>
</evidence>
<accession>A0A6H1ZXD4</accession>
<sequence>MSNLIKNFFNKTKGFLNLSKAFLRLVTENKENKIKLKQTTKELKNLKEKFSDPRLVIEGIFDKEIKWYDANELSKDGQRNYFRDCQAVLRSDAFGNIKNYLYAMLTQSCVKDHTPGDGLDRVRDAQMTMNGIELLVEELESFPDPDANKKETEEDINEFFNY</sequence>
<dbReference type="EMBL" id="MT144921">
    <property type="protein sequence ID" value="QJI01411.1"/>
    <property type="molecule type" value="Genomic_DNA"/>
</dbReference>
<dbReference type="EMBL" id="MT144318">
    <property type="protein sequence ID" value="QJA52168.1"/>
    <property type="molecule type" value="Genomic_DNA"/>
</dbReference>
<proteinExistence type="predicted"/>
<reference evidence="1" key="1">
    <citation type="submission" date="2020-03" db="EMBL/GenBank/DDBJ databases">
        <title>The deep terrestrial virosphere.</title>
        <authorList>
            <person name="Holmfeldt K."/>
            <person name="Nilsson E."/>
            <person name="Simone D."/>
            <person name="Lopez-Fernandez M."/>
            <person name="Wu X."/>
            <person name="de Brujin I."/>
            <person name="Lundin D."/>
            <person name="Andersson A."/>
            <person name="Bertilsson S."/>
            <person name="Dopson M."/>
        </authorList>
    </citation>
    <scope>NUCLEOTIDE SEQUENCE</scope>
    <source>
        <strain evidence="1">TM448A02511</strain>
        <strain evidence="2">TM448B02531</strain>
    </source>
</reference>